<protein>
    <submittedName>
        <fullName evidence="2">Uncharacterized protein</fullName>
    </submittedName>
</protein>
<keyword evidence="3" id="KW-1185">Reference proteome</keyword>
<reference evidence="2" key="1">
    <citation type="submission" date="2017-08" db="EMBL/GenBank/DDBJ databases">
        <authorList>
            <person name="Imhoff J.F."/>
            <person name="Rahn T."/>
            <person name="Kuenzel S."/>
            <person name="Neulinger S.C."/>
        </authorList>
    </citation>
    <scope>NUCLEOTIDE SEQUENCE</scope>
    <source>
        <strain evidence="2">DSM 11080</strain>
    </source>
</reference>
<evidence type="ECO:0000313" key="3">
    <source>
        <dbReference type="Proteomes" id="UP001296776"/>
    </source>
</evidence>
<feature type="region of interest" description="Disordered" evidence="1">
    <location>
        <begin position="227"/>
        <end position="269"/>
    </location>
</feature>
<comment type="caution">
    <text evidence="2">The sequence shown here is derived from an EMBL/GenBank/DDBJ whole genome shotgun (WGS) entry which is preliminary data.</text>
</comment>
<sequence>MIDWHRLFGLALMDLFAGTPYAVELERDLSVRQQFLDVVILRRGDGVLNERLPDGLDNLAEHNLLTYKSLHEPLDDWALKELTGHYVNYRKQTRVGAELLPEDAFRLYGVATRFPAKLAAEVALAPLMPGVYRSERGTDAIRIVVLNEVAEAEHNALWHLFSAVAERVDWGADHYRGHTPEIAAVKRQLAARYRLEGLEMSYTLADFRRDVAREYIAELSPEERRRLIEDMSPEERLRGLPPEERLRGLPPEERLRGLPPDERLRDVPPEEMLRALPADARARLKQLLARDNPDDTTDG</sequence>
<organism evidence="2 3">
    <name type="scientific">Halochromatium glycolicum</name>
    <dbReference type="NCBI Taxonomy" id="85075"/>
    <lineage>
        <taxon>Bacteria</taxon>
        <taxon>Pseudomonadati</taxon>
        <taxon>Pseudomonadota</taxon>
        <taxon>Gammaproteobacteria</taxon>
        <taxon>Chromatiales</taxon>
        <taxon>Chromatiaceae</taxon>
        <taxon>Halochromatium</taxon>
    </lineage>
</organism>
<dbReference type="AlphaFoldDB" id="A0AAJ0U3R5"/>
<name>A0AAJ0U3R5_9GAMM</name>
<dbReference type="Proteomes" id="UP001296776">
    <property type="component" value="Unassembled WGS sequence"/>
</dbReference>
<proteinExistence type="predicted"/>
<dbReference type="RefSeq" id="WP_200345932.1">
    <property type="nucleotide sequence ID" value="NZ_NRSJ01000013.1"/>
</dbReference>
<evidence type="ECO:0000313" key="2">
    <source>
        <dbReference type="EMBL" id="MBK1704724.1"/>
    </source>
</evidence>
<reference evidence="2" key="2">
    <citation type="journal article" date="2020" name="Microorganisms">
        <title>Osmotic Adaptation and Compatible Solute Biosynthesis of Phototrophic Bacteria as Revealed from Genome Analyses.</title>
        <authorList>
            <person name="Imhoff J.F."/>
            <person name="Rahn T."/>
            <person name="Kunzel S."/>
            <person name="Keller A."/>
            <person name="Neulinger S.C."/>
        </authorList>
    </citation>
    <scope>NUCLEOTIDE SEQUENCE</scope>
    <source>
        <strain evidence="2">DSM 11080</strain>
    </source>
</reference>
<accession>A0AAJ0U3R5</accession>
<dbReference type="EMBL" id="NRSJ01000013">
    <property type="protein sequence ID" value="MBK1704724.1"/>
    <property type="molecule type" value="Genomic_DNA"/>
</dbReference>
<evidence type="ECO:0000256" key="1">
    <source>
        <dbReference type="SAM" id="MobiDB-lite"/>
    </source>
</evidence>
<gene>
    <name evidence="2" type="ORF">CKO40_09280</name>
</gene>